<keyword evidence="2" id="KW-1185">Reference proteome</keyword>
<evidence type="ECO:0000313" key="2">
    <source>
        <dbReference type="Proteomes" id="UP001596328"/>
    </source>
</evidence>
<sequence length="986" mass="106722">MTDRITGADREHVPFAVWEELRESLRASPDHLIARADELVTAAEPDPNAIYRFVRDEIVTYPAGTTWFSDLREQMRWGVRGTLRGGAGTPREKAELLADLYRRAGWDAGVLFGAGLADPDPETKRLLWRPLDRRFEPALDDETVEDWQRRVGQSPEDLPAVDVIDEDGRESRRLGAEVYGLLPTEELRPSDFRWGRRGALPMVRVVVDGVERYADLFTLDASFGEIHQSVGSLRESPETAETLPVEVTLSAATADSPEDPFDLVSGSWSADDLVGRQLLVQTLPGVDPFERPAVRFSDVGTFVPALTLQAVDLDAERMAELSAVGDAVSRAGDRLRVESDGSVSRNGLPLLSPTVRPESADVAEIGAVTDSGRFPEVRLDVDVRDDDGNPVEGLPATAFEVRDEREAVGVTLVANRVAPRVLILSDTSGSMPYEYRGEGMETLVETLRSRILDEYPNAQISHKLTKSNLWTSLGEAAGSDANLIVYATDGHVRDELTPPIETALRDGPPAVMLSVFDDLSDENLQEMANATGGVLEPASDHQSAEGAIMRYLENLVPELPTYTLTFGSAAGPGAWGTRRVTVRVAGSDAEGTSSYIVPESPAVPNHLAGLYLTVAVGDREVTRTLAGYDPALHADDAVTREMLDEVAGALFGSRCLAFEAAAAPLSVWLDDVLTAKLSTAELDAALQAEDPEAVSDRLDAGFMFVPPELSLLLGPLPDAVTDRSVTFQDGLRVVLYQERPVFGERHVVKQADLLPLAGFATAAADPLEGYRITLEKTARLAVVESELFETSTRSLLAGRRLEEFSEVYDTLRGAEDDVLAAQWYEMIRRRDEYRGDYNFVPADGRPMAFWNVDPTTGELLGVLADGSGGGRQEERIREAIREVDRVMAFYRALMAVSAGAGAAVPGAFALGVVSLYGQTLVRLYGAASLTIAAMDANQLDEDVQQSIVYFACSVARATVLKALGWFAGALSNILSIGGATPLGCSG</sequence>
<comment type="caution">
    <text evidence="1">The sequence shown here is derived from an EMBL/GenBank/DDBJ whole genome shotgun (WGS) entry which is preliminary data.</text>
</comment>
<protein>
    <recommendedName>
        <fullName evidence="3">VWA domain-containing protein</fullName>
    </recommendedName>
</protein>
<proteinExistence type="predicted"/>
<dbReference type="EMBL" id="JBHSWU010000090">
    <property type="protein sequence ID" value="MFC6724037.1"/>
    <property type="molecule type" value="Genomic_DNA"/>
</dbReference>
<evidence type="ECO:0000313" key="1">
    <source>
        <dbReference type="EMBL" id="MFC6724037.1"/>
    </source>
</evidence>
<name>A0ABD5RXQ9_9EURY</name>
<organism evidence="1 2">
    <name type="scientific">Halobium palmae</name>
    <dbReference type="NCBI Taxonomy" id="1776492"/>
    <lineage>
        <taxon>Archaea</taxon>
        <taxon>Methanobacteriati</taxon>
        <taxon>Methanobacteriota</taxon>
        <taxon>Stenosarchaea group</taxon>
        <taxon>Halobacteria</taxon>
        <taxon>Halobacteriales</taxon>
        <taxon>Haloferacaceae</taxon>
        <taxon>Halobium</taxon>
    </lineage>
</organism>
<evidence type="ECO:0008006" key="3">
    <source>
        <dbReference type="Google" id="ProtNLM"/>
    </source>
</evidence>
<accession>A0ABD5RXQ9</accession>
<gene>
    <name evidence="1" type="ORF">ACFQE1_06540</name>
</gene>
<dbReference type="Proteomes" id="UP001596328">
    <property type="component" value="Unassembled WGS sequence"/>
</dbReference>
<dbReference type="AlphaFoldDB" id="A0ABD5RXQ9"/>
<reference evidence="1 2" key="1">
    <citation type="journal article" date="2019" name="Int. J. Syst. Evol. Microbiol.">
        <title>The Global Catalogue of Microorganisms (GCM) 10K type strain sequencing project: providing services to taxonomists for standard genome sequencing and annotation.</title>
        <authorList>
            <consortium name="The Broad Institute Genomics Platform"/>
            <consortium name="The Broad Institute Genome Sequencing Center for Infectious Disease"/>
            <person name="Wu L."/>
            <person name="Ma J."/>
        </authorList>
    </citation>
    <scope>NUCLEOTIDE SEQUENCE [LARGE SCALE GENOMIC DNA]</scope>
    <source>
        <strain evidence="1 2">NBRC 111368</strain>
    </source>
</reference>